<organism evidence="1">
    <name type="scientific">uncultured Alphaproteobacteria bacterium</name>
    <dbReference type="NCBI Taxonomy" id="91750"/>
    <lineage>
        <taxon>Bacteria</taxon>
        <taxon>Pseudomonadati</taxon>
        <taxon>Pseudomonadota</taxon>
        <taxon>Alphaproteobacteria</taxon>
        <taxon>environmental samples</taxon>
    </lineage>
</organism>
<proteinExistence type="predicted"/>
<evidence type="ECO:0000313" key="1">
    <source>
        <dbReference type="EMBL" id="SBW12686.1"/>
    </source>
</evidence>
<gene>
    <name evidence="1" type="ORF">KL86APRO_30177</name>
</gene>
<accession>A0A212KLS7</accession>
<dbReference type="EMBL" id="FLUO01000003">
    <property type="protein sequence ID" value="SBW12686.1"/>
    <property type="molecule type" value="Genomic_DNA"/>
</dbReference>
<reference evidence="1" key="1">
    <citation type="submission" date="2016-04" db="EMBL/GenBank/DDBJ databases">
        <authorList>
            <person name="Evans L.H."/>
            <person name="Alamgir A."/>
            <person name="Owens N."/>
            <person name="Weber N.D."/>
            <person name="Virtaneva K."/>
            <person name="Barbian K."/>
            <person name="Babar A."/>
            <person name="Rosenke K."/>
        </authorList>
    </citation>
    <scope>NUCLEOTIDE SEQUENCE</scope>
    <source>
        <strain evidence="1">86</strain>
    </source>
</reference>
<sequence>MASAYDRLDAERAAEDAPALQAREDLIAVLGTPQGGRFIAGLIASCGVLGPSFDARAEGRRAVGLDLLRRIREAAPGSYPLIVGDVADRS</sequence>
<name>A0A212KLS7_9PROT</name>
<dbReference type="AlphaFoldDB" id="A0A212KLS7"/>
<protein>
    <submittedName>
        <fullName evidence="1">Putative phage protein p19</fullName>
    </submittedName>
</protein>